<gene>
    <name evidence="9" type="ORF">AT959_07450</name>
</gene>
<protein>
    <submittedName>
        <fullName evidence="9">Rod shape-determining protein MreD</fullName>
    </submittedName>
</protein>
<dbReference type="PIRSF" id="PIRSF018472">
    <property type="entry name" value="MreD_proteobac"/>
    <property type="match status" value="1"/>
</dbReference>
<name>A0A133XKN7_9RHOO</name>
<dbReference type="RefSeq" id="WP_066882189.1">
    <property type="nucleotide sequence ID" value="NZ_LODL01000013.1"/>
</dbReference>
<evidence type="ECO:0000256" key="3">
    <source>
        <dbReference type="ARBA" id="ARBA00022475"/>
    </source>
</evidence>
<evidence type="ECO:0000256" key="5">
    <source>
        <dbReference type="ARBA" id="ARBA00022960"/>
    </source>
</evidence>
<dbReference type="NCBIfam" id="TIGR03426">
    <property type="entry name" value="shape_MreD"/>
    <property type="match status" value="1"/>
</dbReference>
<dbReference type="PANTHER" id="PTHR37484">
    <property type="entry name" value="ROD SHAPE-DETERMINING PROTEIN MRED"/>
    <property type="match status" value="1"/>
</dbReference>
<evidence type="ECO:0000256" key="7">
    <source>
        <dbReference type="ARBA" id="ARBA00023136"/>
    </source>
</evidence>
<dbReference type="GO" id="GO:0005886">
    <property type="term" value="C:plasma membrane"/>
    <property type="evidence" value="ECO:0007669"/>
    <property type="project" value="UniProtKB-SubCell"/>
</dbReference>
<keyword evidence="5" id="KW-0133">Cell shape</keyword>
<evidence type="ECO:0000313" key="9">
    <source>
        <dbReference type="EMBL" id="KXB31487.1"/>
    </source>
</evidence>
<feature type="transmembrane region" description="Helical" evidence="8">
    <location>
        <begin position="109"/>
        <end position="130"/>
    </location>
</feature>
<comment type="similarity">
    <text evidence="2">Belongs to the MreD family.</text>
</comment>
<comment type="subcellular location">
    <subcellularLocation>
        <location evidence="1">Cell membrane</location>
        <topology evidence="1">Multi-pass membrane protein</topology>
    </subcellularLocation>
</comment>
<comment type="caution">
    <text evidence="9">The sequence shown here is derived from an EMBL/GenBank/DDBJ whole genome shotgun (WGS) entry which is preliminary data.</text>
</comment>
<reference evidence="9 10" key="1">
    <citation type="submission" date="2015-12" db="EMBL/GenBank/DDBJ databases">
        <title>Nitrous oxide reduction kinetics distinguish bacteria harboring typical versus atypical NosZ.</title>
        <authorList>
            <person name="Yoon S."/>
            <person name="Nissen S."/>
            <person name="Park D."/>
            <person name="Sanford R.A."/>
            <person name="Loeffler F.E."/>
        </authorList>
    </citation>
    <scope>NUCLEOTIDE SEQUENCE [LARGE SCALE GENOMIC DNA]</scope>
    <source>
        <strain evidence="9 10">ATCC BAA-841</strain>
    </source>
</reference>
<feature type="transmembrane region" description="Helical" evidence="8">
    <location>
        <begin position="65"/>
        <end position="89"/>
    </location>
</feature>
<dbReference type="EMBL" id="LODL01000013">
    <property type="protein sequence ID" value="KXB31487.1"/>
    <property type="molecule type" value="Genomic_DNA"/>
</dbReference>
<evidence type="ECO:0000313" key="10">
    <source>
        <dbReference type="Proteomes" id="UP000070186"/>
    </source>
</evidence>
<accession>A0A133XKN7</accession>
<evidence type="ECO:0000256" key="1">
    <source>
        <dbReference type="ARBA" id="ARBA00004651"/>
    </source>
</evidence>
<evidence type="ECO:0000256" key="6">
    <source>
        <dbReference type="ARBA" id="ARBA00022989"/>
    </source>
</evidence>
<proteinExistence type="inferred from homology"/>
<feature type="transmembrane region" description="Helical" evidence="8">
    <location>
        <begin position="137"/>
        <end position="159"/>
    </location>
</feature>
<keyword evidence="4 8" id="KW-0812">Transmembrane</keyword>
<dbReference type="STRING" id="281362.AT959_07450"/>
<feature type="transmembrane region" description="Helical" evidence="8">
    <location>
        <begin position="12"/>
        <end position="29"/>
    </location>
</feature>
<keyword evidence="7 8" id="KW-0472">Membrane</keyword>
<evidence type="ECO:0000256" key="4">
    <source>
        <dbReference type="ARBA" id="ARBA00022692"/>
    </source>
</evidence>
<evidence type="ECO:0000256" key="8">
    <source>
        <dbReference type="SAM" id="Phobius"/>
    </source>
</evidence>
<dbReference type="PANTHER" id="PTHR37484:SF1">
    <property type="entry name" value="ROD SHAPE-DETERMINING PROTEIN MRED"/>
    <property type="match status" value="1"/>
</dbReference>
<dbReference type="InterPro" id="IPR007227">
    <property type="entry name" value="Cell_shape_determining_MreD"/>
</dbReference>
<dbReference type="AlphaFoldDB" id="A0A133XKN7"/>
<dbReference type="Proteomes" id="UP000070186">
    <property type="component" value="Unassembled WGS sequence"/>
</dbReference>
<keyword evidence="10" id="KW-1185">Reference proteome</keyword>
<keyword evidence="3" id="KW-1003">Cell membrane</keyword>
<dbReference type="InterPro" id="IPR026034">
    <property type="entry name" value="MreD_proteobac"/>
</dbReference>
<sequence>MQPTFSSSRILLPVRPWFIFFSLIAAVALNFLPTAHWPGMPDWVALVLCFWSVREFRRVGMGWAFILGLLMDVADGSVLGQHCFAYVLLAYVSTSLSRRLLWFPLAQQALQVMPLLFGAQLIQALMRLAVGAEFPGWSYFIAPLIETLLWIPATFVLLLPQYRPVEQDPDRPI</sequence>
<dbReference type="GO" id="GO:0008360">
    <property type="term" value="P:regulation of cell shape"/>
    <property type="evidence" value="ECO:0007669"/>
    <property type="project" value="UniProtKB-KW"/>
</dbReference>
<keyword evidence="6 8" id="KW-1133">Transmembrane helix</keyword>
<evidence type="ECO:0000256" key="2">
    <source>
        <dbReference type="ARBA" id="ARBA00007776"/>
    </source>
</evidence>
<dbReference type="Pfam" id="PF04093">
    <property type="entry name" value="MreD"/>
    <property type="match status" value="1"/>
</dbReference>
<organism evidence="9 10">
    <name type="scientific">Dechloromonas denitrificans</name>
    <dbReference type="NCBI Taxonomy" id="281362"/>
    <lineage>
        <taxon>Bacteria</taxon>
        <taxon>Pseudomonadati</taxon>
        <taxon>Pseudomonadota</taxon>
        <taxon>Betaproteobacteria</taxon>
        <taxon>Rhodocyclales</taxon>
        <taxon>Azonexaceae</taxon>
        <taxon>Dechloromonas</taxon>
    </lineage>
</organism>